<evidence type="ECO:0000256" key="12">
    <source>
        <dbReference type="SAM" id="Phobius"/>
    </source>
</evidence>
<keyword evidence="7 12" id="KW-0812">Transmembrane</keyword>
<dbReference type="EMBL" id="JAFCNB010000008">
    <property type="protein sequence ID" value="MBP2705574.1"/>
    <property type="molecule type" value="Genomic_DNA"/>
</dbReference>
<dbReference type="InterPro" id="IPR003660">
    <property type="entry name" value="HAMP_dom"/>
</dbReference>
<evidence type="ECO:0000256" key="3">
    <source>
        <dbReference type="ARBA" id="ARBA00004236"/>
    </source>
</evidence>
<evidence type="ECO:0000256" key="2">
    <source>
        <dbReference type="ARBA" id="ARBA00001968"/>
    </source>
</evidence>
<dbReference type="FunFam" id="1.10.287.130:FF:000001">
    <property type="entry name" value="Two-component sensor histidine kinase"/>
    <property type="match status" value="1"/>
</dbReference>
<dbReference type="Proteomes" id="UP000674234">
    <property type="component" value="Unassembled WGS sequence"/>
</dbReference>
<comment type="cofactor">
    <cofactor evidence="2">
        <name>a divalent metal cation</name>
        <dbReference type="ChEBI" id="CHEBI:60240"/>
    </cofactor>
</comment>
<evidence type="ECO:0000256" key="11">
    <source>
        <dbReference type="ARBA" id="ARBA00023136"/>
    </source>
</evidence>
<dbReference type="Pfam" id="PF00672">
    <property type="entry name" value="HAMP"/>
    <property type="match status" value="1"/>
</dbReference>
<dbReference type="InterPro" id="IPR003594">
    <property type="entry name" value="HATPase_dom"/>
</dbReference>
<evidence type="ECO:0000256" key="4">
    <source>
        <dbReference type="ARBA" id="ARBA00012438"/>
    </source>
</evidence>
<dbReference type="AlphaFoldDB" id="A0A940WH31"/>
<dbReference type="InterPro" id="IPR003661">
    <property type="entry name" value="HisK_dim/P_dom"/>
</dbReference>
<evidence type="ECO:0000313" key="16">
    <source>
        <dbReference type="Proteomes" id="UP000674234"/>
    </source>
</evidence>
<dbReference type="CDD" id="cd00075">
    <property type="entry name" value="HATPase"/>
    <property type="match status" value="1"/>
</dbReference>
<dbReference type="SUPFAM" id="SSF55874">
    <property type="entry name" value="ATPase domain of HSP90 chaperone/DNA topoisomerase II/histidine kinase"/>
    <property type="match status" value="1"/>
</dbReference>
<dbReference type="Pfam" id="PF02518">
    <property type="entry name" value="HATPase_c"/>
    <property type="match status" value="1"/>
</dbReference>
<dbReference type="Gene3D" id="6.10.340.10">
    <property type="match status" value="1"/>
</dbReference>
<dbReference type="SMART" id="SM00387">
    <property type="entry name" value="HATPase_c"/>
    <property type="match status" value="1"/>
</dbReference>
<keyword evidence="5" id="KW-0597">Phosphoprotein</keyword>
<keyword evidence="16" id="KW-1185">Reference proteome</keyword>
<dbReference type="EC" id="2.7.13.3" evidence="4"/>
<feature type="domain" description="Histidine kinase" evidence="13">
    <location>
        <begin position="238"/>
        <end position="451"/>
    </location>
</feature>
<dbReference type="PRINTS" id="PR00344">
    <property type="entry name" value="BCTRLSENSOR"/>
</dbReference>
<dbReference type="InterPro" id="IPR004358">
    <property type="entry name" value="Sig_transdc_His_kin-like_C"/>
</dbReference>
<dbReference type="GO" id="GO:0005509">
    <property type="term" value="F:calcium ion binding"/>
    <property type="evidence" value="ECO:0007669"/>
    <property type="project" value="UniProtKB-ARBA"/>
</dbReference>
<dbReference type="Gene3D" id="3.30.565.10">
    <property type="entry name" value="Histidine kinase-like ATPase, C-terminal domain"/>
    <property type="match status" value="1"/>
</dbReference>
<dbReference type="Pfam" id="PF00512">
    <property type="entry name" value="HisKA"/>
    <property type="match status" value="1"/>
</dbReference>
<keyword evidence="8 15" id="KW-0418">Kinase</keyword>
<evidence type="ECO:0000256" key="7">
    <source>
        <dbReference type="ARBA" id="ARBA00022692"/>
    </source>
</evidence>
<evidence type="ECO:0000256" key="8">
    <source>
        <dbReference type="ARBA" id="ARBA00022777"/>
    </source>
</evidence>
<evidence type="ECO:0000256" key="6">
    <source>
        <dbReference type="ARBA" id="ARBA00022679"/>
    </source>
</evidence>
<keyword evidence="9 12" id="KW-1133">Transmembrane helix</keyword>
<evidence type="ECO:0000256" key="1">
    <source>
        <dbReference type="ARBA" id="ARBA00000085"/>
    </source>
</evidence>
<dbReference type="SUPFAM" id="SSF47384">
    <property type="entry name" value="Homodimeric domain of signal transducing histidine kinase"/>
    <property type="match status" value="1"/>
</dbReference>
<protein>
    <recommendedName>
        <fullName evidence="4">histidine kinase</fullName>
        <ecNumber evidence="4">2.7.13.3</ecNumber>
    </recommendedName>
</protein>
<comment type="catalytic activity">
    <reaction evidence="1">
        <text>ATP + protein L-histidine = ADP + protein N-phospho-L-histidine.</text>
        <dbReference type="EC" id="2.7.13.3"/>
    </reaction>
</comment>
<comment type="caution">
    <text evidence="15">The sequence shown here is derived from an EMBL/GenBank/DDBJ whole genome shotgun (WGS) entry which is preliminary data.</text>
</comment>
<organism evidence="15 16">
    <name type="scientific">Microbispora oryzae</name>
    <dbReference type="NCBI Taxonomy" id="2806554"/>
    <lineage>
        <taxon>Bacteria</taxon>
        <taxon>Bacillati</taxon>
        <taxon>Actinomycetota</taxon>
        <taxon>Actinomycetes</taxon>
        <taxon>Streptosporangiales</taxon>
        <taxon>Streptosporangiaceae</taxon>
        <taxon>Microbispora</taxon>
    </lineage>
</organism>
<feature type="transmembrane region" description="Helical" evidence="12">
    <location>
        <begin position="139"/>
        <end position="162"/>
    </location>
</feature>
<dbReference type="CDD" id="cd06225">
    <property type="entry name" value="HAMP"/>
    <property type="match status" value="1"/>
</dbReference>
<dbReference type="GO" id="GO:0005886">
    <property type="term" value="C:plasma membrane"/>
    <property type="evidence" value="ECO:0007669"/>
    <property type="project" value="UniProtKB-SubCell"/>
</dbReference>
<reference evidence="15" key="1">
    <citation type="submission" date="2021-02" db="EMBL/GenBank/DDBJ databases">
        <title>Draft genome sequence of Microbispora sp. RL4-1S isolated from rice leaves in Thailand.</title>
        <authorList>
            <person name="Muangham S."/>
            <person name="Duangmal K."/>
        </authorList>
    </citation>
    <scope>NUCLEOTIDE SEQUENCE</scope>
    <source>
        <strain evidence="15">RL4-1S</strain>
    </source>
</reference>
<dbReference type="SMART" id="SM00304">
    <property type="entry name" value="HAMP"/>
    <property type="match status" value="1"/>
</dbReference>
<dbReference type="GO" id="GO:0000155">
    <property type="term" value="F:phosphorelay sensor kinase activity"/>
    <property type="evidence" value="ECO:0007669"/>
    <property type="project" value="InterPro"/>
</dbReference>
<comment type="subcellular location">
    <subcellularLocation>
        <location evidence="3">Cell membrane</location>
    </subcellularLocation>
</comment>
<dbReference type="InterPro" id="IPR036097">
    <property type="entry name" value="HisK_dim/P_sf"/>
</dbReference>
<gene>
    <name evidence="15" type="ORF">JOL79_17315</name>
</gene>
<evidence type="ECO:0000256" key="5">
    <source>
        <dbReference type="ARBA" id="ARBA00022553"/>
    </source>
</evidence>
<proteinExistence type="predicted"/>
<dbReference type="CDD" id="cd00082">
    <property type="entry name" value="HisKA"/>
    <property type="match status" value="1"/>
</dbReference>
<dbReference type="FunFam" id="3.30.565.10:FF:000006">
    <property type="entry name" value="Sensor histidine kinase WalK"/>
    <property type="match status" value="1"/>
</dbReference>
<dbReference type="PROSITE" id="PS50109">
    <property type="entry name" value="HIS_KIN"/>
    <property type="match status" value="1"/>
</dbReference>
<dbReference type="PANTHER" id="PTHR45436">
    <property type="entry name" value="SENSOR HISTIDINE KINASE YKOH"/>
    <property type="match status" value="1"/>
</dbReference>
<feature type="domain" description="HAMP" evidence="14">
    <location>
        <begin position="163"/>
        <end position="216"/>
    </location>
</feature>
<dbReference type="Gene3D" id="1.10.287.130">
    <property type="match status" value="1"/>
</dbReference>
<dbReference type="InterPro" id="IPR036890">
    <property type="entry name" value="HATPase_C_sf"/>
</dbReference>
<name>A0A940WH31_9ACTN</name>
<dbReference type="InterPro" id="IPR005467">
    <property type="entry name" value="His_kinase_dom"/>
</dbReference>
<evidence type="ECO:0000256" key="10">
    <source>
        <dbReference type="ARBA" id="ARBA00023012"/>
    </source>
</evidence>
<evidence type="ECO:0000256" key="9">
    <source>
        <dbReference type="ARBA" id="ARBA00022989"/>
    </source>
</evidence>
<dbReference type="SUPFAM" id="SSF158472">
    <property type="entry name" value="HAMP domain-like"/>
    <property type="match status" value="1"/>
</dbReference>
<sequence>MLALVAVALAVIGVGSVSVLRSYLVGRVDAQLGMVVADLGMRLQRGPLALGRLRVPPTGRVEIRDATGKTVAMQVGMDVETRPGPGPLTAAEAQAGSAQTVSAVNGDGLWRVRAVPIEGFGSVVAAVDMESVQQITTRLALVELLGGGAVMATLAVVGVVIVRRSLRPLGEIEATAEAIAQGHLGSRIPDWDPRTEVGRLARSLNGMLAQIEAAFQARAASEAAARESEARMRRFVADASHELRTPLTSIRGFAEFHRQAPDEDAGWLLSRIESEAGRMGLLVDDLLLLARLDQQRPLLQQPVDLLALAADAVQDARTLCPDRDVSLAIEGDAALIVTGDEVRLRQVVGNLMSNATTHTPAGTPITVRVGRERSHAFVEVADKGPGLTPEQAARVFERFYRADPSRRRPTGGSGLGLAIVESLVRAHGGTVSVRSEPGAGAAFRTVLPLASEALP</sequence>
<evidence type="ECO:0000259" key="13">
    <source>
        <dbReference type="PROSITE" id="PS50109"/>
    </source>
</evidence>
<dbReference type="PROSITE" id="PS50885">
    <property type="entry name" value="HAMP"/>
    <property type="match status" value="1"/>
</dbReference>
<keyword evidence="6" id="KW-0808">Transferase</keyword>
<keyword evidence="11 12" id="KW-0472">Membrane</keyword>
<accession>A0A940WH31</accession>
<evidence type="ECO:0000313" key="15">
    <source>
        <dbReference type="EMBL" id="MBP2705574.1"/>
    </source>
</evidence>
<dbReference type="InterPro" id="IPR050428">
    <property type="entry name" value="TCS_sensor_his_kinase"/>
</dbReference>
<dbReference type="PANTHER" id="PTHR45436:SF5">
    <property type="entry name" value="SENSOR HISTIDINE KINASE TRCS"/>
    <property type="match status" value="1"/>
</dbReference>
<dbReference type="SMART" id="SM00388">
    <property type="entry name" value="HisKA"/>
    <property type="match status" value="1"/>
</dbReference>
<keyword evidence="10" id="KW-0902">Two-component regulatory system</keyword>
<evidence type="ECO:0000259" key="14">
    <source>
        <dbReference type="PROSITE" id="PS50885"/>
    </source>
</evidence>